<evidence type="ECO:0000313" key="2">
    <source>
        <dbReference type="EMBL" id="CAD9993149.1"/>
    </source>
</evidence>
<feature type="region of interest" description="Disordered" evidence="1">
    <location>
        <begin position="429"/>
        <end position="492"/>
    </location>
</feature>
<name>A0A7S2YSL1_9STRA</name>
<evidence type="ECO:0000256" key="1">
    <source>
        <dbReference type="SAM" id="MobiDB-lite"/>
    </source>
</evidence>
<sequence length="500" mass="55983">MSSRKRQARPKEGSRLAEAPLNENPFHILMTSDGTPLDESRLRLSRRMKRDYLSKRHRLIQMCKMPRDREAPTFWSGASPTEKSLLSCCELPKMHAKEEDYVVPGALARSKITKFIGLAAVECYELDSRALALAILERTWESDEEAKDLIEAYTENGEAIGVASPARKAKMNDGKAYSSIAKVGIKGKADRLLTFFAGGGLRILNQWLVDASTPVYAPPPKPPPGESGRPKRTQPSEMWKAPPTGDLLLPLLILLTYSPFDLDLVTESKINKQIRKLSKDADAIVLDAQQNPRKIKIETHTDPKVGGLVVKDVQKALNDLKEMWKSKQKETSDLTATDPFASIKAALAERLVEAKSFDKGDGEKPKWLVKAEEVSKKNSKAGSKKPQKRASVLELAKLERNKERQQLLKGDLQKASEERAILMNKIRQMNHKKTTEESRRSRSRKRKGVHWKDGHGAGSTTRNRDKLEEVHVIKKDESVTNSATEDELDDGDGLLDLTLL</sequence>
<dbReference type="AlphaFoldDB" id="A0A7S2YSL1"/>
<feature type="compositionally biased region" description="Basic and acidic residues" evidence="1">
    <location>
        <begin position="462"/>
        <end position="478"/>
    </location>
</feature>
<dbReference type="EMBL" id="HBHT01039012">
    <property type="protein sequence ID" value="CAD9993149.1"/>
    <property type="molecule type" value="Transcribed_RNA"/>
</dbReference>
<feature type="compositionally biased region" description="Pro residues" evidence="1">
    <location>
        <begin position="216"/>
        <end position="225"/>
    </location>
</feature>
<feature type="region of interest" description="Disordered" evidence="1">
    <location>
        <begin position="215"/>
        <end position="240"/>
    </location>
</feature>
<feature type="region of interest" description="Disordered" evidence="1">
    <location>
        <begin position="1"/>
        <end position="22"/>
    </location>
</feature>
<protein>
    <submittedName>
        <fullName evidence="2">Uncharacterized protein</fullName>
    </submittedName>
</protein>
<reference evidence="2" key="1">
    <citation type="submission" date="2021-01" db="EMBL/GenBank/DDBJ databases">
        <authorList>
            <person name="Corre E."/>
            <person name="Pelletier E."/>
            <person name="Niang G."/>
            <person name="Scheremetjew M."/>
            <person name="Finn R."/>
            <person name="Kale V."/>
            <person name="Holt S."/>
            <person name="Cochrane G."/>
            <person name="Meng A."/>
            <person name="Brown T."/>
            <person name="Cohen L."/>
        </authorList>
    </citation>
    <scope>NUCLEOTIDE SEQUENCE</scope>
    <source>
        <strain evidence="2">CCMP125</strain>
    </source>
</reference>
<proteinExistence type="predicted"/>
<accession>A0A7S2YSL1</accession>
<gene>
    <name evidence="2" type="ORF">APAL1065_LOCUS26226</name>
</gene>
<organism evidence="2">
    <name type="scientific">Entomoneis paludosa</name>
    <dbReference type="NCBI Taxonomy" id="265537"/>
    <lineage>
        <taxon>Eukaryota</taxon>
        <taxon>Sar</taxon>
        <taxon>Stramenopiles</taxon>
        <taxon>Ochrophyta</taxon>
        <taxon>Bacillariophyta</taxon>
        <taxon>Bacillariophyceae</taxon>
        <taxon>Bacillariophycidae</taxon>
        <taxon>Entomoneidaceae</taxon>
        <taxon>Entomoneis</taxon>
    </lineage>
</organism>